<dbReference type="AlphaFoldDB" id="A0A497XSA7"/>
<name>A0A497XSA7_9SPHI</name>
<proteinExistence type="predicted"/>
<organism evidence="1 3">
    <name type="scientific">Pedobacter alluvionis</name>
    <dbReference type="NCBI Taxonomy" id="475253"/>
    <lineage>
        <taxon>Bacteria</taxon>
        <taxon>Pseudomonadati</taxon>
        <taxon>Bacteroidota</taxon>
        <taxon>Sphingobacteriia</taxon>
        <taxon>Sphingobacteriales</taxon>
        <taxon>Sphingobacteriaceae</taxon>
        <taxon>Pedobacter</taxon>
    </lineage>
</organism>
<dbReference type="EMBL" id="RCCK01000015">
    <property type="protein sequence ID" value="RLJ72008.1"/>
    <property type="molecule type" value="Genomic_DNA"/>
</dbReference>
<comment type="caution">
    <text evidence="1">The sequence shown here is derived from an EMBL/GenBank/DDBJ whole genome shotgun (WGS) entry which is preliminary data.</text>
</comment>
<dbReference type="RefSeq" id="WP_121287668.1">
    <property type="nucleotide sequence ID" value="NZ_RCCK01000015.1"/>
</dbReference>
<keyword evidence="4" id="KW-1185">Reference proteome</keyword>
<reference evidence="1 3" key="1">
    <citation type="submission" date="2018-10" db="EMBL/GenBank/DDBJ databases">
        <title>Genomic Encyclopedia of Archaeal and Bacterial Type Strains, Phase II (KMG-II): from individual species to whole genera.</title>
        <authorList>
            <person name="Goeker M."/>
        </authorList>
    </citation>
    <scope>NUCLEOTIDE SEQUENCE [LARGE SCALE GENOMIC DNA]</scope>
    <source>
        <strain evidence="1 3">DSM 19624</strain>
    </source>
</reference>
<dbReference type="Proteomes" id="UP000273898">
    <property type="component" value="Unassembled WGS sequence"/>
</dbReference>
<accession>A0A497XSA7</accession>
<evidence type="ECO:0000313" key="2">
    <source>
        <dbReference type="EMBL" id="TFB28782.1"/>
    </source>
</evidence>
<evidence type="ECO:0000313" key="4">
    <source>
        <dbReference type="Proteomes" id="UP000297429"/>
    </source>
</evidence>
<dbReference type="PROSITE" id="PS51257">
    <property type="entry name" value="PROKAR_LIPOPROTEIN"/>
    <property type="match status" value="1"/>
</dbReference>
<reference evidence="2 4" key="2">
    <citation type="submission" date="2019-03" db="EMBL/GenBank/DDBJ databases">
        <authorList>
            <person name="He R.-H."/>
        </authorList>
    </citation>
    <scope>NUCLEOTIDE SEQUENCE [LARGE SCALE GENOMIC DNA]</scope>
    <source>
        <strain evidence="2 4">DSM 19624</strain>
    </source>
</reference>
<dbReference type="OrthoDB" id="636744at2"/>
<protein>
    <submittedName>
        <fullName evidence="1">Uncharacterized protein</fullName>
    </submittedName>
</protein>
<sequence>MNHKIYVAGIFLVLLATACRKEEVTVFPDYDKNWLVVDDNPNDATIHGNYLFFKETGIPVYVNDTIGTQARTDVFGRNFTHYEKLSLSYSIGGLQAGAPPLVYSFSYCNKADVPAALAYLKSEILPVLPKGIYVPSILLVANLNTNGFKYAFKGLNTIVIGQIANIPTMDQTTKVQYKGEILRAMLTSAMLRPKYADILDKFANATRKFITTGDTYNISTYYLNRVTGLPAGVSPTLQAIGFLGAEPTNPYLTPATPSMDANMYLEAILGRTDAEFKALYDSNPVIMIKYNLIRQILTDLGIPNQ</sequence>
<gene>
    <name evidence="1" type="ORF">BCL90_4835</name>
    <name evidence="2" type="ORF">E3V97_21925</name>
</gene>
<evidence type="ECO:0000313" key="3">
    <source>
        <dbReference type="Proteomes" id="UP000273898"/>
    </source>
</evidence>
<dbReference type="Proteomes" id="UP000297429">
    <property type="component" value="Unassembled WGS sequence"/>
</dbReference>
<dbReference type="EMBL" id="SOPX01000005">
    <property type="protein sequence ID" value="TFB28782.1"/>
    <property type="molecule type" value="Genomic_DNA"/>
</dbReference>
<evidence type="ECO:0000313" key="1">
    <source>
        <dbReference type="EMBL" id="RLJ72008.1"/>
    </source>
</evidence>